<feature type="region of interest" description="Disordered" evidence="1">
    <location>
        <begin position="51"/>
        <end position="70"/>
    </location>
</feature>
<evidence type="ECO:0000313" key="3">
    <source>
        <dbReference type="Proteomes" id="UP000693946"/>
    </source>
</evidence>
<feature type="compositionally biased region" description="Pro residues" evidence="1">
    <location>
        <begin position="53"/>
        <end position="65"/>
    </location>
</feature>
<protein>
    <submittedName>
        <fullName evidence="2">Uncharacterized protein</fullName>
    </submittedName>
</protein>
<keyword evidence="3" id="KW-1185">Reference proteome</keyword>
<evidence type="ECO:0000313" key="2">
    <source>
        <dbReference type="EMBL" id="KAG7495043.1"/>
    </source>
</evidence>
<dbReference type="Proteomes" id="UP000693946">
    <property type="component" value="Linkage Group LG4"/>
</dbReference>
<accession>A0AAV6QS20</accession>
<dbReference type="EMBL" id="JAGKHQ010000016">
    <property type="protein sequence ID" value="KAG7495043.1"/>
    <property type="molecule type" value="Genomic_DNA"/>
</dbReference>
<sequence length="102" mass="11037">MAEPMWSWACTELGFSLIGIIRRMCSFGAYAGLISGSLIVEKLSCGRTLHVPALPPPPPPPPPDPQAWALSKHRPFDSINTHSQKSGSAFSLLAARHYHATT</sequence>
<dbReference type="AlphaFoldDB" id="A0AAV6QS20"/>
<reference evidence="2 3" key="1">
    <citation type="journal article" date="2021" name="Sci. Rep.">
        <title>Chromosome anchoring in Senegalese sole (Solea senegalensis) reveals sex-associated markers and genome rearrangements in flatfish.</title>
        <authorList>
            <person name="Guerrero-Cozar I."/>
            <person name="Gomez-Garrido J."/>
            <person name="Berbel C."/>
            <person name="Martinez-Blanch J.F."/>
            <person name="Alioto T."/>
            <person name="Claros M.G."/>
            <person name="Gagnaire P.A."/>
            <person name="Manchado M."/>
        </authorList>
    </citation>
    <scope>NUCLEOTIDE SEQUENCE [LARGE SCALE GENOMIC DNA]</scope>
    <source>
        <strain evidence="2">Sse05_10M</strain>
    </source>
</reference>
<gene>
    <name evidence="2" type="ORF">JOB18_042703</name>
</gene>
<organism evidence="2 3">
    <name type="scientific">Solea senegalensis</name>
    <name type="common">Senegalese sole</name>
    <dbReference type="NCBI Taxonomy" id="28829"/>
    <lineage>
        <taxon>Eukaryota</taxon>
        <taxon>Metazoa</taxon>
        <taxon>Chordata</taxon>
        <taxon>Craniata</taxon>
        <taxon>Vertebrata</taxon>
        <taxon>Euteleostomi</taxon>
        <taxon>Actinopterygii</taxon>
        <taxon>Neopterygii</taxon>
        <taxon>Teleostei</taxon>
        <taxon>Neoteleostei</taxon>
        <taxon>Acanthomorphata</taxon>
        <taxon>Carangaria</taxon>
        <taxon>Pleuronectiformes</taxon>
        <taxon>Pleuronectoidei</taxon>
        <taxon>Soleidae</taxon>
        <taxon>Solea</taxon>
    </lineage>
</organism>
<name>A0AAV6QS20_SOLSE</name>
<evidence type="ECO:0000256" key="1">
    <source>
        <dbReference type="SAM" id="MobiDB-lite"/>
    </source>
</evidence>
<proteinExistence type="predicted"/>
<comment type="caution">
    <text evidence="2">The sequence shown here is derived from an EMBL/GenBank/DDBJ whole genome shotgun (WGS) entry which is preliminary data.</text>
</comment>